<sequence>MEEKHLFRMNKYKRLGKNSLLVFVGSIGSKLLAILMLPFYTAWLSVESYGDVDLVSTYVSLIMGIVTLCVTDAIFRFPQGKGREEQRILFSSGLAVVSLSLVLFGGLYYGLLKWATGVRWGVFDAYAGYIYTLLIFSFLQLYLQQFSRSIDRMSVFVMSGVILTFVIALSSLLLVPKWGVDGYLISQLIGFAASISYTSFSMRIDRYLSYSSISVSAMKEMLSYSIPMIPNATLWWILGTSNRLFLEHYHSTDLVGIFAVSNRFPSIITMVFNTFFLSWQISVLEEFEKPGFRIFYNRIMRLCFVLLLLVEFLLSLSSYWLIRFFADEAYLDAWRYIPFLGLAAVFSSFSTLMGTMFMATKNTRYFLTTSLWGGLLCLGMNLLLIPLYGIMGATVSLLIAHFIILYLRIIKSDKYVYLEGKGDYLSQIALLLGAIIGILFLDAWSLRLMSFSLFFALFILLNKGFVKEVLDSLVNIIRK</sequence>
<evidence type="ECO:0000256" key="2">
    <source>
        <dbReference type="ARBA" id="ARBA00022475"/>
    </source>
</evidence>
<feature type="transmembrane region" description="Helical" evidence="6">
    <location>
        <begin position="182"/>
        <end position="200"/>
    </location>
</feature>
<keyword evidence="3 6" id="KW-0812">Transmembrane</keyword>
<evidence type="ECO:0000313" key="8">
    <source>
        <dbReference type="Proteomes" id="UP000000566"/>
    </source>
</evidence>
<comment type="subcellular location">
    <subcellularLocation>
        <location evidence="1">Cell membrane</location>
        <topology evidence="1">Multi-pass membrane protein</topology>
    </subcellularLocation>
</comment>
<name>A6L9H0_PARD8</name>
<accession>A6L9H0</accession>
<dbReference type="PANTHER" id="PTHR30250">
    <property type="entry name" value="PST FAMILY PREDICTED COLANIC ACID TRANSPORTER"/>
    <property type="match status" value="1"/>
</dbReference>
<dbReference type="InterPro" id="IPR002797">
    <property type="entry name" value="Polysacc_synth"/>
</dbReference>
<keyword evidence="5 6" id="KW-0472">Membrane</keyword>
<dbReference type="GO" id="GO:0005886">
    <property type="term" value="C:plasma membrane"/>
    <property type="evidence" value="ECO:0007669"/>
    <property type="project" value="UniProtKB-SubCell"/>
</dbReference>
<gene>
    <name evidence="7" type="ordered locus">BDI_0558</name>
</gene>
<proteinExistence type="predicted"/>
<dbReference type="KEGG" id="pdi:BDI_0558"/>
<dbReference type="PaxDb" id="435591-BDI_0558"/>
<feature type="transmembrane region" description="Helical" evidence="6">
    <location>
        <begin position="221"/>
        <end position="238"/>
    </location>
</feature>
<feature type="transmembrane region" description="Helical" evidence="6">
    <location>
        <begin position="365"/>
        <end position="384"/>
    </location>
</feature>
<dbReference type="EMBL" id="CP000140">
    <property type="protein sequence ID" value="ABR42334.1"/>
    <property type="molecule type" value="Genomic_DNA"/>
</dbReference>
<dbReference type="HOGENOM" id="CLU_022017_7_4_10"/>
<dbReference type="InterPro" id="IPR050833">
    <property type="entry name" value="Poly_Biosynth_Transport"/>
</dbReference>
<evidence type="ECO:0000256" key="1">
    <source>
        <dbReference type="ARBA" id="ARBA00004651"/>
    </source>
</evidence>
<feature type="transmembrane region" description="Helical" evidence="6">
    <location>
        <begin position="422"/>
        <end position="441"/>
    </location>
</feature>
<feature type="transmembrane region" description="Helical" evidence="6">
    <location>
        <begin position="334"/>
        <end position="353"/>
    </location>
</feature>
<feature type="transmembrane region" description="Helical" evidence="6">
    <location>
        <begin position="123"/>
        <end position="143"/>
    </location>
</feature>
<organism evidence="7 8">
    <name type="scientific">Parabacteroides distasonis (strain ATCC 8503 / DSM 20701 / CIP 104284 / JCM 5825 / NCTC 11152)</name>
    <dbReference type="NCBI Taxonomy" id="435591"/>
    <lineage>
        <taxon>Bacteria</taxon>
        <taxon>Pseudomonadati</taxon>
        <taxon>Bacteroidota</taxon>
        <taxon>Bacteroidia</taxon>
        <taxon>Bacteroidales</taxon>
        <taxon>Tannerellaceae</taxon>
        <taxon>Parabacteroides</taxon>
    </lineage>
</organism>
<evidence type="ECO:0000313" key="7">
    <source>
        <dbReference type="EMBL" id="ABR42334.1"/>
    </source>
</evidence>
<dbReference type="PANTHER" id="PTHR30250:SF11">
    <property type="entry name" value="O-ANTIGEN TRANSPORTER-RELATED"/>
    <property type="match status" value="1"/>
</dbReference>
<dbReference type="STRING" id="435591.BDI_0558"/>
<keyword evidence="2" id="KW-1003">Cell membrane</keyword>
<evidence type="ECO:0000256" key="5">
    <source>
        <dbReference type="ARBA" id="ARBA00023136"/>
    </source>
</evidence>
<feature type="transmembrane region" description="Helical" evidence="6">
    <location>
        <begin position="55"/>
        <end position="75"/>
    </location>
</feature>
<keyword evidence="8" id="KW-1185">Reference proteome</keyword>
<feature type="transmembrane region" description="Helical" evidence="6">
    <location>
        <begin position="447"/>
        <end position="466"/>
    </location>
</feature>
<evidence type="ECO:0000256" key="4">
    <source>
        <dbReference type="ARBA" id="ARBA00022989"/>
    </source>
</evidence>
<dbReference type="AlphaFoldDB" id="A6L9H0"/>
<feature type="transmembrane region" description="Helical" evidence="6">
    <location>
        <begin position="299"/>
        <end position="322"/>
    </location>
</feature>
<feature type="transmembrane region" description="Helical" evidence="6">
    <location>
        <begin position="390"/>
        <end position="410"/>
    </location>
</feature>
<keyword evidence="4 6" id="KW-1133">Transmembrane helix</keyword>
<feature type="transmembrane region" description="Helical" evidence="6">
    <location>
        <begin position="20"/>
        <end position="43"/>
    </location>
</feature>
<reference evidence="7 8" key="1">
    <citation type="journal article" date="2007" name="PLoS Biol.">
        <title>Evolution of symbiotic bacteria in the distal human intestine.</title>
        <authorList>
            <person name="Xu J."/>
            <person name="Mahowald M.A."/>
            <person name="Ley R.E."/>
            <person name="Lozupone C.A."/>
            <person name="Hamady M."/>
            <person name="Martens E.C."/>
            <person name="Henrissat B."/>
            <person name="Coutinho P.M."/>
            <person name="Minx P."/>
            <person name="Latreille P."/>
            <person name="Cordum H."/>
            <person name="Van Brunt A."/>
            <person name="Kim K."/>
            <person name="Fulton R.S."/>
            <person name="Fulton L.A."/>
            <person name="Clifton S.W."/>
            <person name="Wilson R.K."/>
            <person name="Knight R.D."/>
            <person name="Gordon J.I."/>
        </authorList>
    </citation>
    <scope>NUCLEOTIDE SEQUENCE [LARGE SCALE GENOMIC DNA]</scope>
    <source>
        <strain evidence="8">ATCC 8503 / DSM 20701 / CIP 104284 / JCM 5825 / NCTC 11152</strain>
    </source>
</reference>
<dbReference type="Proteomes" id="UP000000566">
    <property type="component" value="Chromosome"/>
</dbReference>
<evidence type="ECO:0000256" key="6">
    <source>
        <dbReference type="SAM" id="Phobius"/>
    </source>
</evidence>
<feature type="transmembrane region" description="Helical" evidence="6">
    <location>
        <begin position="155"/>
        <end position="176"/>
    </location>
</feature>
<feature type="transmembrane region" description="Helical" evidence="6">
    <location>
        <begin position="87"/>
        <end position="111"/>
    </location>
</feature>
<dbReference type="eggNOG" id="COG2244">
    <property type="taxonomic scope" value="Bacteria"/>
</dbReference>
<dbReference type="Pfam" id="PF01943">
    <property type="entry name" value="Polysacc_synt"/>
    <property type="match status" value="1"/>
</dbReference>
<feature type="transmembrane region" description="Helical" evidence="6">
    <location>
        <begin position="258"/>
        <end position="279"/>
    </location>
</feature>
<evidence type="ECO:0000256" key="3">
    <source>
        <dbReference type="ARBA" id="ARBA00022692"/>
    </source>
</evidence>
<protein>
    <submittedName>
        <fullName evidence="7">Exopolysaccharide biosynthesis protein</fullName>
    </submittedName>
</protein>